<feature type="chain" id="PRO_5046440537" description="Ricin B lectin domain-containing protein" evidence="1">
    <location>
        <begin position="26"/>
        <end position="113"/>
    </location>
</feature>
<keyword evidence="3" id="KW-1185">Reference proteome</keyword>
<dbReference type="RefSeq" id="WP_379580949.1">
    <property type="nucleotide sequence ID" value="NZ_JBHUFV010000077.1"/>
</dbReference>
<protein>
    <recommendedName>
        <fullName evidence="4">Ricin B lectin domain-containing protein</fullName>
    </recommendedName>
</protein>
<feature type="signal peptide" evidence="1">
    <location>
        <begin position="1"/>
        <end position="25"/>
    </location>
</feature>
<name>A0ABW4TA88_9ACTN</name>
<comment type="caution">
    <text evidence="2">The sequence shown here is derived from an EMBL/GenBank/DDBJ whole genome shotgun (WGS) entry which is preliminary data.</text>
</comment>
<evidence type="ECO:0000313" key="3">
    <source>
        <dbReference type="Proteomes" id="UP001597368"/>
    </source>
</evidence>
<reference evidence="3" key="1">
    <citation type="journal article" date="2019" name="Int. J. Syst. Evol. Microbiol.">
        <title>The Global Catalogue of Microorganisms (GCM) 10K type strain sequencing project: providing services to taxonomists for standard genome sequencing and annotation.</title>
        <authorList>
            <consortium name="The Broad Institute Genomics Platform"/>
            <consortium name="The Broad Institute Genome Sequencing Center for Infectious Disease"/>
            <person name="Wu L."/>
            <person name="Ma J."/>
        </authorList>
    </citation>
    <scope>NUCLEOTIDE SEQUENCE [LARGE SCALE GENOMIC DNA]</scope>
    <source>
        <strain evidence="3">ICMP 6774ER</strain>
    </source>
</reference>
<dbReference type="EMBL" id="JBHUFV010000077">
    <property type="protein sequence ID" value="MFD1938855.1"/>
    <property type="molecule type" value="Genomic_DNA"/>
</dbReference>
<dbReference type="Proteomes" id="UP001597368">
    <property type="component" value="Unassembled WGS sequence"/>
</dbReference>
<evidence type="ECO:0000313" key="2">
    <source>
        <dbReference type="EMBL" id="MFD1938855.1"/>
    </source>
</evidence>
<accession>A0ABW4TA88</accession>
<evidence type="ECO:0008006" key="4">
    <source>
        <dbReference type="Google" id="ProtNLM"/>
    </source>
</evidence>
<organism evidence="2 3">
    <name type="scientific">Nonomuraea mangrovi</name>
    <dbReference type="NCBI Taxonomy" id="2316207"/>
    <lineage>
        <taxon>Bacteria</taxon>
        <taxon>Bacillati</taxon>
        <taxon>Actinomycetota</taxon>
        <taxon>Actinomycetes</taxon>
        <taxon>Streptosporangiales</taxon>
        <taxon>Streptosporangiaceae</taxon>
        <taxon>Nonomuraea</taxon>
    </lineage>
</organism>
<sequence>MKAPALAVLVAAGLLAAVPSGPAAAAPAPGDIITCPLIAKVPVNPDRNVYSGYGHCHDADGDFVGISSGGAGERWLISRGTDGLRLRCYGPYSTGGGSAGQPTVTMWDCKPLG</sequence>
<evidence type="ECO:0000256" key="1">
    <source>
        <dbReference type="SAM" id="SignalP"/>
    </source>
</evidence>
<keyword evidence="1" id="KW-0732">Signal</keyword>
<proteinExistence type="predicted"/>
<gene>
    <name evidence="2" type="ORF">ACFSKW_46090</name>
</gene>